<organism evidence="2 3">
    <name type="scientific">Punica granatum</name>
    <name type="common">Pomegranate</name>
    <dbReference type="NCBI Taxonomy" id="22663"/>
    <lineage>
        <taxon>Eukaryota</taxon>
        <taxon>Viridiplantae</taxon>
        <taxon>Streptophyta</taxon>
        <taxon>Embryophyta</taxon>
        <taxon>Tracheophyta</taxon>
        <taxon>Spermatophyta</taxon>
        <taxon>Magnoliopsida</taxon>
        <taxon>eudicotyledons</taxon>
        <taxon>Gunneridae</taxon>
        <taxon>Pentapetalae</taxon>
        <taxon>rosids</taxon>
        <taxon>malvids</taxon>
        <taxon>Myrtales</taxon>
        <taxon>Lythraceae</taxon>
        <taxon>Punica</taxon>
    </lineage>
</organism>
<reference evidence="2 3" key="1">
    <citation type="submission" date="2017-11" db="EMBL/GenBank/DDBJ databases">
        <title>De-novo sequencing of pomegranate (Punica granatum L.) genome.</title>
        <authorList>
            <person name="Akparov Z."/>
            <person name="Amiraslanov A."/>
            <person name="Hajiyeva S."/>
            <person name="Abbasov M."/>
            <person name="Kaur K."/>
            <person name="Hamwieh A."/>
            <person name="Solovyev V."/>
            <person name="Salamov A."/>
            <person name="Braich B."/>
            <person name="Kosarev P."/>
            <person name="Mahmoud A."/>
            <person name="Hajiyev E."/>
            <person name="Babayeva S."/>
            <person name="Izzatullayeva V."/>
            <person name="Mammadov A."/>
            <person name="Mammadov A."/>
            <person name="Sharifova S."/>
            <person name="Ojaghi J."/>
            <person name="Eynullazada K."/>
            <person name="Bayramov B."/>
            <person name="Abdulazimova A."/>
            <person name="Shahmuradov I."/>
        </authorList>
    </citation>
    <scope>NUCLEOTIDE SEQUENCE [LARGE SCALE GENOMIC DNA]</scope>
    <source>
        <strain evidence="3">cv. AG2017</strain>
        <tissue evidence="2">Leaf</tissue>
    </source>
</reference>
<dbReference type="EMBL" id="PGOL01004349">
    <property type="protein sequence ID" value="PKI37569.1"/>
    <property type="molecule type" value="Genomic_DNA"/>
</dbReference>
<evidence type="ECO:0000313" key="2">
    <source>
        <dbReference type="EMBL" id="PKI37569.1"/>
    </source>
</evidence>
<comment type="caution">
    <text evidence="2">The sequence shown here is derived from an EMBL/GenBank/DDBJ whole genome shotgun (WGS) entry which is preliminary data.</text>
</comment>
<gene>
    <name evidence="2" type="ORF">CRG98_042040</name>
</gene>
<keyword evidence="3" id="KW-1185">Reference proteome</keyword>
<accession>A0A2I0I0R3</accession>
<evidence type="ECO:0000313" key="3">
    <source>
        <dbReference type="Proteomes" id="UP000233551"/>
    </source>
</evidence>
<proteinExistence type="predicted"/>
<evidence type="ECO:0000256" key="1">
    <source>
        <dbReference type="SAM" id="MobiDB-lite"/>
    </source>
</evidence>
<sequence>MNSGGDRSCLAKHVSFAAHHNQKKIKCSLPTLYKTHRASSLSSPSFLPSPLSLSASSPRLFRLSFSFSLPSLRFLGFGASFFSIADPPQPPIPPSFNPTEVAFRYLLPARPRSASISGVVVPSGSPRSSSQETDA</sequence>
<protein>
    <submittedName>
        <fullName evidence="2">Uncharacterized protein</fullName>
    </submittedName>
</protein>
<feature type="region of interest" description="Disordered" evidence="1">
    <location>
        <begin position="116"/>
        <end position="135"/>
    </location>
</feature>
<dbReference type="AlphaFoldDB" id="A0A2I0I0R3"/>
<name>A0A2I0I0R3_PUNGR</name>
<dbReference type="Proteomes" id="UP000233551">
    <property type="component" value="Unassembled WGS sequence"/>
</dbReference>